<dbReference type="EMBL" id="JAMXQS010000007">
    <property type="protein sequence ID" value="MCO6051346.1"/>
    <property type="molecule type" value="Genomic_DNA"/>
</dbReference>
<gene>
    <name evidence="2" type="ORF">NGM99_16300</name>
</gene>
<dbReference type="RefSeq" id="WP_252820766.1">
    <property type="nucleotide sequence ID" value="NZ_JAMXQS010000007.1"/>
</dbReference>
<name>A0ABT1CAW8_9HYPH</name>
<accession>A0ABT1CAW8</accession>
<protein>
    <submittedName>
        <fullName evidence="2">VOC family protein</fullName>
    </submittedName>
</protein>
<dbReference type="PROSITE" id="PS51819">
    <property type="entry name" value="VOC"/>
    <property type="match status" value="1"/>
</dbReference>
<proteinExistence type="predicted"/>
<evidence type="ECO:0000259" key="1">
    <source>
        <dbReference type="PROSITE" id="PS51819"/>
    </source>
</evidence>
<keyword evidence="3" id="KW-1185">Reference proteome</keyword>
<dbReference type="InterPro" id="IPR052164">
    <property type="entry name" value="Anthracycline_SecMetBiosynth"/>
</dbReference>
<dbReference type="Gene3D" id="3.10.180.10">
    <property type="entry name" value="2,3-Dihydroxybiphenyl 1,2-Dioxygenase, domain 1"/>
    <property type="match status" value="1"/>
</dbReference>
<dbReference type="InterPro" id="IPR004360">
    <property type="entry name" value="Glyas_Fos-R_dOase_dom"/>
</dbReference>
<evidence type="ECO:0000313" key="3">
    <source>
        <dbReference type="Proteomes" id="UP001205906"/>
    </source>
</evidence>
<organism evidence="2 3">
    <name type="scientific">Mesorhizobium liriopis</name>
    <dbReference type="NCBI Taxonomy" id="2953882"/>
    <lineage>
        <taxon>Bacteria</taxon>
        <taxon>Pseudomonadati</taxon>
        <taxon>Pseudomonadota</taxon>
        <taxon>Alphaproteobacteria</taxon>
        <taxon>Hyphomicrobiales</taxon>
        <taxon>Phyllobacteriaceae</taxon>
        <taxon>Mesorhizobium</taxon>
    </lineage>
</organism>
<dbReference type="SUPFAM" id="SSF54593">
    <property type="entry name" value="Glyoxalase/Bleomycin resistance protein/Dihydroxybiphenyl dioxygenase"/>
    <property type="match status" value="1"/>
</dbReference>
<dbReference type="Proteomes" id="UP001205906">
    <property type="component" value="Unassembled WGS sequence"/>
</dbReference>
<dbReference type="PANTHER" id="PTHR33993">
    <property type="entry name" value="GLYOXALASE-RELATED"/>
    <property type="match status" value="1"/>
</dbReference>
<dbReference type="Pfam" id="PF00903">
    <property type="entry name" value="Glyoxalase"/>
    <property type="match status" value="1"/>
</dbReference>
<comment type="caution">
    <text evidence="2">The sequence shown here is derived from an EMBL/GenBank/DDBJ whole genome shotgun (WGS) entry which is preliminary data.</text>
</comment>
<sequence>MQSPLPEHAAVWFEIPVTDFSRAKSFYGVVTGNALTDEEGAPNPMANFAKAHDRSVAGHVYPGKPAPRGTGITIHLVVPDLDAALSRVWDNGGEVASPVLSLPDGRFAYCLDPDGNSFGLFTR</sequence>
<feature type="domain" description="VOC" evidence="1">
    <location>
        <begin position="9"/>
        <end position="123"/>
    </location>
</feature>
<dbReference type="CDD" id="cd07247">
    <property type="entry name" value="SgaA_N_like"/>
    <property type="match status" value="1"/>
</dbReference>
<evidence type="ECO:0000313" key="2">
    <source>
        <dbReference type="EMBL" id="MCO6051346.1"/>
    </source>
</evidence>
<dbReference type="InterPro" id="IPR037523">
    <property type="entry name" value="VOC_core"/>
</dbReference>
<dbReference type="InterPro" id="IPR029068">
    <property type="entry name" value="Glyas_Bleomycin-R_OHBP_Dase"/>
</dbReference>
<reference evidence="2 3" key="1">
    <citation type="submission" date="2022-06" db="EMBL/GenBank/DDBJ databases">
        <title>Mesorhizobium sp. strain RP14 Genome sequencing and assembly.</title>
        <authorList>
            <person name="Kim I."/>
        </authorList>
    </citation>
    <scope>NUCLEOTIDE SEQUENCE [LARGE SCALE GENOMIC DNA]</scope>
    <source>
        <strain evidence="3">RP14(2022)</strain>
    </source>
</reference>